<dbReference type="Proteomes" id="UP000601789">
    <property type="component" value="Unassembled WGS sequence"/>
</dbReference>
<accession>A0ABS0S8J1</accession>
<dbReference type="Gene3D" id="3.40.50.10610">
    <property type="entry name" value="ABC-type transport auxiliary lipoprotein component"/>
    <property type="match status" value="1"/>
</dbReference>
<gene>
    <name evidence="3" type="ORF">IOD40_02650</name>
</gene>
<keyword evidence="1" id="KW-0732">Signal</keyword>
<dbReference type="RefSeq" id="WP_198473979.1">
    <property type="nucleotide sequence ID" value="NZ_JADGMQ010000001.1"/>
</dbReference>
<dbReference type="PROSITE" id="PS51257">
    <property type="entry name" value="PROKAR_LIPOPROTEIN"/>
    <property type="match status" value="1"/>
</dbReference>
<evidence type="ECO:0000259" key="2">
    <source>
        <dbReference type="Pfam" id="PF03886"/>
    </source>
</evidence>
<name>A0ABS0S8J1_9HYPH</name>
<evidence type="ECO:0000313" key="3">
    <source>
        <dbReference type="EMBL" id="MBI1619567.1"/>
    </source>
</evidence>
<sequence>MISISRRFLLVSSALAISGCAALPGGGPAPLDTFDLQAVDVESTPARRSRVQLLVAEPTALKTIDSENIVIRPTGATLEYLKGAQWADRLPRLVQAKLVEALQGSGRFGGVGKPGEGLAIDYQLATEVRAFGIQLDGTPRAEVRLHVKLLNDRNGVVRAERTFSAEAAMNGTGNNAYVAALDRAFADVTRQIVGWTLGST</sequence>
<organism evidence="3 4">
    <name type="scientific">Aquamicrobium zhengzhouense</name>
    <dbReference type="NCBI Taxonomy" id="2781738"/>
    <lineage>
        <taxon>Bacteria</taxon>
        <taxon>Pseudomonadati</taxon>
        <taxon>Pseudomonadota</taxon>
        <taxon>Alphaproteobacteria</taxon>
        <taxon>Hyphomicrobiales</taxon>
        <taxon>Phyllobacteriaceae</taxon>
        <taxon>Aquamicrobium</taxon>
    </lineage>
</organism>
<proteinExistence type="predicted"/>
<reference evidence="3 4" key="1">
    <citation type="submission" date="2020-10" db="EMBL/GenBank/DDBJ databases">
        <title>Aquamicrobium zhengzhouensis sp. nov., a exopolysaccharide producing bacterium isolated from farmland soil.</title>
        <authorList>
            <person name="Wang X."/>
        </authorList>
    </citation>
    <scope>NUCLEOTIDE SEQUENCE [LARGE SCALE GENOMIC DNA]</scope>
    <source>
        <strain evidence="4">cd-1</strain>
    </source>
</reference>
<dbReference type="EMBL" id="JADGMQ010000001">
    <property type="protein sequence ID" value="MBI1619567.1"/>
    <property type="molecule type" value="Genomic_DNA"/>
</dbReference>
<dbReference type="Pfam" id="PF03886">
    <property type="entry name" value="ABC_trans_aux"/>
    <property type="match status" value="1"/>
</dbReference>
<feature type="signal peptide" evidence="1">
    <location>
        <begin position="1"/>
        <end position="21"/>
    </location>
</feature>
<dbReference type="InterPro" id="IPR005586">
    <property type="entry name" value="ABC_trans_aux"/>
</dbReference>
<feature type="chain" id="PRO_5046580274" evidence="1">
    <location>
        <begin position="22"/>
        <end position="200"/>
    </location>
</feature>
<evidence type="ECO:0000256" key="1">
    <source>
        <dbReference type="SAM" id="SignalP"/>
    </source>
</evidence>
<evidence type="ECO:0000313" key="4">
    <source>
        <dbReference type="Proteomes" id="UP000601789"/>
    </source>
</evidence>
<protein>
    <submittedName>
        <fullName evidence="3">Membrane integrity-associated transporter subunit PqiC</fullName>
    </submittedName>
</protein>
<feature type="domain" description="ABC-type transport auxiliary lipoprotein component" evidence="2">
    <location>
        <begin position="35"/>
        <end position="193"/>
    </location>
</feature>
<keyword evidence="4" id="KW-1185">Reference proteome</keyword>
<dbReference type="SUPFAM" id="SSF159594">
    <property type="entry name" value="XCC0632-like"/>
    <property type="match status" value="1"/>
</dbReference>
<comment type="caution">
    <text evidence="3">The sequence shown here is derived from an EMBL/GenBank/DDBJ whole genome shotgun (WGS) entry which is preliminary data.</text>
</comment>